<proteinExistence type="predicted"/>
<dbReference type="Proteomes" id="UP000001025">
    <property type="component" value="Chromosome"/>
</dbReference>
<dbReference type="STRING" id="243090.RB6908"/>
<dbReference type="AlphaFoldDB" id="Q7UPJ0"/>
<dbReference type="KEGG" id="rba:RB6908"/>
<evidence type="ECO:0000313" key="2">
    <source>
        <dbReference type="Proteomes" id="UP000001025"/>
    </source>
</evidence>
<accession>Q7UPJ0</accession>
<reference evidence="1 2" key="1">
    <citation type="journal article" date="2003" name="Proc. Natl. Acad. Sci. U.S.A.">
        <title>Complete genome sequence of the marine planctomycete Pirellula sp. strain 1.</title>
        <authorList>
            <person name="Gloeckner F.O."/>
            <person name="Kube M."/>
            <person name="Bauer M."/>
            <person name="Teeling H."/>
            <person name="Lombardot T."/>
            <person name="Ludwig W."/>
            <person name="Gade D."/>
            <person name="Beck A."/>
            <person name="Borzym K."/>
            <person name="Heitmann K."/>
            <person name="Rabus R."/>
            <person name="Schlesner H."/>
            <person name="Amann R."/>
            <person name="Reinhardt R."/>
        </authorList>
    </citation>
    <scope>NUCLEOTIDE SEQUENCE [LARGE SCALE GENOMIC DNA]</scope>
    <source>
        <strain evidence="2">DSM 10527 / NCIMB 13988 / SH1</strain>
    </source>
</reference>
<protein>
    <submittedName>
        <fullName evidence="1">Uncharacterized protein</fullName>
    </submittedName>
</protein>
<gene>
    <name evidence="1" type="ordered locus">RB6908</name>
</gene>
<organism evidence="1 2">
    <name type="scientific">Rhodopirellula baltica (strain DSM 10527 / NCIMB 13988 / SH1)</name>
    <dbReference type="NCBI Taxonomy" id="243090"/>
    <lineage>
        <taxon>Bacteria</taxon>
        <taxon>Pseudomonadati</taxon>
        <taxon>Planctomycetota</taxon>
        <taxon>Planctomycetia</taxon>
        <taxon>Pirellulales</taxon>
        <taxon>Pirellulaceae</taxon>
        <taxon>Rhodopirellula</taxon>
    </lineage>
</organism>
<sequence>MAVVRLWLRFHFWGNLSHRSRSLWLRSRDIENPIILEIHFVRPAPGLVQLPSRWGEKTIGALKASEVAQMLGVGLGIRFVASPAIDKLLY</sequence>
<keyword evidence="2" id="KW-1185">Reference proteome</keyword>
<dbReference type="HOGENOM" id="CLU_2438755_0_0_0"/>
<dbReference type="EnsemblBacteria" id="CAD75072">
    <property type="protein sequence ID" value="CAD75072"/>
    <property type="gene ID" value="RB6908"/>
</dbReference>
<evidence type="ECO:0000313" key="1">
    <source>
        <dbReference type="EMBL" id="CAD75072.1"/>
    </source>
</evidence>
<name>Q7UPJ0_RHOBA</name>
<dbReference type="EMBL" id="BX294145">
    <property type="protein sequence ID" value="CAD75072.1"/>
    <property type="molecule type" value="Genomic_DNA"/>
</dbReference>
<dbReference type="InParanoid" id="Q7UPJ0"/>